<dbReference type="EC" id="2.7.7.65" evidence="1"/>
<dbReference type="Proteomes" id="UP000282125">
    <property type="component" value="Unassembled WGS sequence"/>
</dbReference>
<comment type="caution">
    <text evidence="4">The sequence shown here is derived from an EMBL/GenBank/DDBJ whole genome shotgun (WGS) entry which is preliminary data.</text>
</comment>
<accession>A0A3P3DRE0</accession>
<evidence type="ECO:0000313" key="5">
    <source>
        <dbReference type="Proteomes" id="UP000282125"/>
    </source>
</evidence>
<gene>
    <name evidence="4" type="ORF">EG244_07440</name>
</gene>
<dbReference type="SUPFAM" id="SSF55073">
    <property type="entry name" value="Nucleotide cyclase"/>
    <property type="match status" value="1"/>
</dbReference>
<protein>
    <recommendedName>
        <fullName evidence="1">diguanylate cyclase</fullName>
        <ecNumber evidence="1">2.7.7.65</ecNumber>
    </recommendedName>
</protein>
<name>A0A3P3DRE0_9RHOB</name>
<comment type="catalytic activity">
    <reaction evidence="2">
        <text>2 GTP = 3',3'-c-di-GMP + 2 diphosphate</text>
        <dbReference type="Rhea" id="RHEA:24898"/>
        <dbReference type="ChEBI" id="CHEBI:33019"/>
        <dbReference type="ChEBI" id="CHEBI:37565"/>
        <dbReference type="ChEBI" id="CHEBI:58805"/>
        <dbReference type="EC" id="2.7.7.65"/>
    </reaction>
</comment>
<dbReference type="InterPro" id="IPR000160">
    <property type="entry name" value="GGDEF_dom"/>
</dbReference>
<organism evidence="4 5">
    <name type="scientific">Falsigemmobacter faecalis</name>
    <dbReference type="NCBI Taxonomy" id="2488730"/>
    <lineage>
        <taxon>Bacteria</taxon>
        <taxon>Pseudomonadati</taxon>
        <taxon>Pseudomonadota</taxon>
        <taxon>Alphaproteobacteria</taxon>
        <taxon>Rhodobacterales</taxon>
        <taxon>Paracoccaceae</taxon>
        <taxon>Falsigemmobacter</taxon>
    </lineage>
</organism>
<dbReference type="InterPro" id="IPR029787">
    <property type="entry name" value="Nucleotide_cyclase"/>
</dbReference>
<dbReference type="OrthoDB" id="9812260at2"/>
<evidence type="ECO:0000256" key="2">
    <source>
        <dbReference type="ARBA" id="ARBA00034247"/>
    </source>
</evidence>
<dbReference type="InterPro" id="IPR043128">
    <property type="entry name" value="Rev_trsase/Diguanyl_cyclase"/>
</dbReference>
<dbReference type="EMBL" id="RRAZ01000008">
    <property type="protein sequence ID" value="RRH76246.1"/>
    <property type="molecule type" value="Genomic_DNA"/>
</dbReference>
<dbReference type="AlphaFoldDB" id="A0A3P3DRE0"/>
<dbReference type="PROSITE" id="PS50887">
    <property type="entry name" value="GGDEF"/>
    <property type="match status" value="1"/>
</dbReference>
<reference evidence="4 5" key="1">
    <citation type="submission" date="2018-11" db="EMBL/GenBank/DDBJ databases">
        <title>Gemmobacter sp. nov., YIM 102744-1 draft genome.</title>
        <authorList>
            <person name="Li G."/>
            <person name="Jiang Y."/>
        </authorList>
    </citation>
    <scope>NUCLEOTIDE SEQUENCE [LARGE SCALE GENOMIC DNA]</scope>
    <source>
        <strain evidence="4 5">YIM 102744-1</strain>
    </source>
</reference>
<sequence>MPVIIAFPLAFIAFTWIERLEQAYASLLKEVRELGRQASTDPLTGLLNRRSFEKQFDSAMQHRSGGKFIIADVDYLKAINDQHGHVIGDDAILACATAMSQVLGDECLIARIGGDEFCAFLPLGAARSLQQMSVAINEAADRDFKLRSRLDDVTVSISVGMAPCPPGSSFREIMARTDSDLYRKKIRRPER</sequence>
<dbReference type="SMART" id="SM00267">
    <property type="entry name" value="GGDEF"/>
    <property type="match status" value="1"/>
</dbReference>
<feature type="domain" description="GGDEF" evidence="3">
    <location>
        <begin position="64"/>
        <end position="191"/>
    </location>
</feature>
<dbReference type="PANTHER" id="PTHR45138">
    <property type="entry name" value="REGULATORY COMPONENTS OF SENSORY TRANSDUCTION SYSTEM"/>
    <property type="match status" value="1"/>
</dbReference>
<dbReference type="Pfam" id="PF00990">
    <property type="entry name" value="GGDEF"/>
    <property type="match status" value="1"/>
</dbReference>
<evidence type="ECO:0000259" key="3">
    <source>
        <dbReference type="PROSITE" id="PS50887"/>
    </source>
</evidence>
<dbReference type="PANTHER" id="PTHR45138:SF9">
    <property type="entry name" value="DIGUANYLATE CYCLASE DGCM-RELATED"/>
    <property type="match status" value="1"/>
</dbReference>
<dbReference type="GO" id="GO:0052621">
    <property type="term" value="F:diguanylate cyclase activity"/>
    <property type="evidence" value="ECO:0007669"/>
    <property type="project" value="UniProtKB-EC"/>
</dbReference>
<evidence type="ECO:0000256" key="1">
    <source>
        <dbReference type="ARBA" id="ARBA00012528"/>
    </source>
</evidence>
<dbReference type="InterPro" id="IPR050469">
    <property type="entry name" value="Diguanylate_Cyclase"/>
</dbReference>
<evidence type="ECO:0000313" key="4">
    <source>
        <dbReference type="EMBL" id="RRH76246.1"/>
    </source>
</evidence>
<keyword evidence="5" id="KW-1185">Reference proteome</keyword>
<dbReference type="CDD" id="cd01949">
    <property type="entry name" value="GGDEF"/>
    <property type="match status" value="1"/>
</dbReference>
<proteinExistence type="predicted"/>
<dbReference type="Gene3D" id="3.30.70.270">
    <property type="match status" value="1"/>
</dbReference>
<dbReference type="NCBIfam" id="TIGR00254">
    <property type="entry name" value="GGDEF"/>
    <property type="match status" value="1"/>
</dbReference>